<evidence type="ECO:0000313" key="2">
    <source>
        <dbReference type="EMBL" id="CAE4653949.1"/>
    </source>
</evidence>
<accession>A0A7S4SUL0</accession>
<proteinExistence type="predicted"/>
<dbReference type="EMBL" id="HBNR01077464">
    <property type="protein sequence ID" value="CAE4653949.1"/>
    <property type="molecule type" value="Transcribed_RNA"/>
</dbReference>
<evidence type="ECO:0008006" key="3">
    <source>
        <dbReference type="Google" id="ProtNLM"/>
    </source>
</evidence>
<evidence type="ECO:0000256" key="1">
    <source>
        <dbReference type="SAM" id="MobiDB-lite"/>
    </source>
</evidence>
<gene>
    <name evidence="2" type="ORF">AMON00008_LOCUS55136</name>
</gene>
<reference evidence="2" key="1">
    <citation type="submission" date="2021-01" db="EMBL/GenBank/DDBJ databases">
        <authorList>
            <person name="Corre E."/>
            <person name="Pelletier E."/>
            <person name="Niang G."/>
            <person name="Scheremetjew M."/>
            <person name="Finn R."/>
            <person name="Kale V."/>
            <person name="Holt S."/>
            <person name="Cochrane G."/>
            <person name="Meng A."/>
            <person name="Brown T."/>
            <person name="Cohen L."/>
        </authorList>
    </citation>
    <scope>NUCLEOTIDE SEQUENCE</scope>
    <source>
        <strain evidence="2">CCMP3105</strain>
    </source>
</reference>
<organism evidence="2">
    <name type="scientific">Alexandrium monilatum</name>
    <dbReference type="NCBI Taxonomy" id="311494"/>
    <lineage>
        <taxon>Eukaryota</taxon>
        <taxon>Sar</taxon>
        <taxon>Alveolata</taxon>
        <taxon>Dinophyceae</taxon>
        <taxon>Gonyaulacales</taxon>
        <taxon>Pyrocystaceae</taxon>
        <taxon>Alexandrium</taxon>
    </lineage>
</organism>
<sequence>MLSSAPLCRCICGSRRDDPLDPNRALAPELESIGDVDDSPSAQAKVPGLLSYCASSDQPLRGVPIREGGLWLLSAEEEVAMVTLSLYVNGFCFTHKGREHSFSLSPFALVRNCKFQATTSDGVDLSTFKCFKVSLFTQGACLYFGVRSSTGEEREAEEERSRWVVDISRAMRLVTQSLFPPFSIACEPLASVGNTHRRLMAGYIVHHEDAATASVLYCELHAQSKEQARLMLYENELCEALLLSVPISERSTCCEKVGISCSCFSVEDHLFSSRTLAERKLWLRAISNVKVKLQNRAPSPTCEARRRRRRRPACRRPPARSEELRQYRGAIKEYIRTSRGAFQGQAPMDALLQRRTPTMSMLRPPPEAPEAMEGTGAEAPPPQDASSPKALPVESGNDAAAEVGGASGGA</sequence>
<feature type="region of interest" description="Disordered" evidence="1">
    <location>
        <begin position="296"/>
        <end position="322"/>
    </location>
</feature>
<feature type="compositionally biased region" description="Basic residues" evidence="1">
    <location>
        <begin position="305"/>
        <end position="318"/>
    </location>
</feature>
<dbReference type="AlphaFoldDB" id="A0A7S4SUL0"/>
<feature type="region of interest" description="Disordered" evidence="1">
    <location>
        <begin position="359"/>
        <end position="410"/>
    </location>
</feature>
<name>A0A7S4SUL0_9DINO</name>
<protein>
    <recommendedName>
        <fullName evidence="3">PH domain-containing protein</fullName>
    </recommendedName>
</protein>